<dbReference type="Proteomes" id="UP000515679">
    <property type="component" value="Chromosome"/>
</dbReference>
<evidence type="ECO:0000259" key="2">
    <source>
        <dbReference type="Pfam" id="PF13392"/>
    </source>
</evidence>
<dbReference type="Pfam" id="PF13392">
    <property type="entry name" value="HNH_3"/>
    <property type="match status" value="1"/>
</dbReference>
<dbReference type="GO" id="GO:0004519">
    <property type="term" value="F:endonuclease activity"/>
    <property type="evidence" value="ECO:0007669"/>
    <property type="project" value="UniProtKB-KW"/>
</dbReference>
<name>A0A7G5C5G3_9BACL</name>
<dbReference type="SUPFAM" id="SSF54060">
    <property type="entry name" value="His-Me finger endonucleases"/>
    <property type="match status" value="1"/>
</dbReference>
<dbReference type="KEGG" id="cchl:FPL14_27230"/>
<dbReference type="Gene3D" id="3.90.75.20">
    <property type="match status" value="1"/>
</dbReference>
<dbReference type="EMBL" id="CP041969">
    <property type="protein sequence ID" value="QMV44447.1"/>
    <property type="molecule type" value="Genomic_DNA"/>
</dbReference>
<gene>
    <name evidence="3" type="ORF">FPL14_27230</name>
</gene>
<dbReference type="RefSeq" id="WP_182300682.1">
    <property type="nucleotide sequence ID" value="NZ_CP041969.1"/>
</dbReference>
<feature type="region of interest" description="Disordered" evidence="1">
    <location>
        <begin position="63"/>
        <end position="84"/>
    </location>
</feature>
<evidence type="ECO:0000256" key="1">
    <source>
        <dbReference type="SAM" id="MobiDB-lite"/>
    </source>
</evidence>
<keyword evidence="3" id="KW-0540">Nuclease</keyword>
<keyword evidence="3" id="KW-0255">Endonuclease</keyword>
<feature type="domain" description="HNH nuclease" evidence="2">
    <location>
        <begin position="116"/>
        <end position="159"/>
    </location>
</feature>
<dbReference type="InterPro" id="IPR003615">
    <property type="entry name" value="HNH_nuc"/>
</dbReference>
<sequence length="194" mass="21525">MAGLASDVKSFIHEHYRGTPFLELVRLVQGRFGESSTYNQIRAYVHNHKLWNGLDGRIKPGNVPFNKGKKAPGTGHKPTQFKKGNRPANYMPVGSERINTDGYVDVKIADPNKWVQVHLLIWEAVNGPIPVGHVVIFADANKLNTHPDNLVLVSRGQLARLNQNHLIKGDAELTKSGIVVADLISKIAERSKKK</sequence>
<protein>
    <submittedName>
        <fullName evidence="3">HNH endonuclease</fullName>
    </submittedName>
</protein>
<keyword evidence="4" id="KW-1185">Reference proteome</keyword>
<reference evidence="3 4" key="1">
    <citation type="submission" date="2019-07" db="EMBL/GenBank/DDBJ databases">
        <authorList>
            <person name="Kim J.K."/>
            <person name="Cheong H.-M."/>
            <person name="Choi Y."/>
            <person name="Hwang K.J."/>
            <person name="Lee S."/>
            <person name="Choi C."/>
        </authorList>
    </citation>
    <scope>NUCLEOTIDE SEQUENCE [LARGE SCALE GENOMIC DNA]</scope>
    <source>
        <strain evidence="3 4">KS 22</strain>
    </source>
</reference>
<proteinExistence type="predicted"/>
<accession>A0A7G5C5G3</accession>
<dbReference type="AlphaFoldDB" id="A0A7G5C5G3"/>
<dbReference type="InterPro" id="IPR044925">
    <property type="entry name" value="His-Me_finger_sf"/>
</dbReference>
<keyword evidence="3" id="KW-0378">Hydrolase</keyword>
<evidence type="ECO:0000313" key="4">
    <source>
        <dbReference type="Proteomes" id="UP000515679"/>
    </source>
</evidence>
<evidence type="ECO:0000313" key="3">
    <source>
        <dbReference type="EMBL" id="QMV44447.1"/>
    </source>
</evidence>
<organism evidence="3 4">
    <name type="scientific">Cohnella cholangitidis</name>
    <dbReference type="NCBI Taxonomy" id="2598458"/>
    <lineage>
        <taxon>Bacteria</taxon>
        <taxon>Bacillati</taxon>
        <taxon>Bacillota</taxon>
        <taxon>Bacilli</taxon>
        <taxon>Bacillales</taxon>
        <taxon>Paenibacillaceae</taxon>
        <taxon>Cohnella</taxon>
    </lineage>
</organism>